<name>A0ABV5Z9T9_9GAMM</name>
<keyword evidence="4" id="KW-1185">Reference proteome</keyword>
<feature type="region of interest" description="Disordered" evidence="1">
    <location>
        <begin position="31"/>
        <end position="62"/>
    </location>
</feature>
<evidence type="ECO:0000256" key="2">
    <source>
        <dbReference type="SAM" id="SignalP"/>
    </source>
</evidence>
<sequence>MKMTTTLLTGLLLASTFSLSAQADEHQLEIRNRIANASQSTPPATQPESHQHAPNSGAGSWH</sequence>
<feature type="signal peptide" evidence="2">
    <location>
        <begin position="1"/>
        <end position="23"/>
    </location>
</feature>
<dbReference type="RefSeq" id="WP_027311545.1">
    <property type="nucleotide sequence ID" value="NZ_JBHLZN010000002.1"/>
</dbReference>
<proteinExistence type="predicted"/>
<organism evidence="3 4">
    <name type="scientific">Balneatrix alpica</name>
    <dbReference type="NCBI Taxonomy" id="75684"/>
    <lineage>
        <taxon>Bacteria</taxon>
        <taxon>Pseudomonadati</taxon>
        <taxon>Pseudomonadota</taxon>
        <taxon>Gammaproteobacteria</taxon>
        <taxon>Oceanospirillales</taxon>
        <taxon>Balneatrichaceae</taxon>
        <taxon>Balneatrix</taxon>
    </lineage>
</organism>
<dbReference type="EMBL" id="JBHLZN010000002">
    <property type="protein sequence ID" value="MFB9886043.1"/>
    <property type="molecule type" value="Genomic_DNA"/>
</dbReference>
<evidence type="ECO:0000256" key="1">
    <source>
        <dbReference type="SAM" id="MobiDB-lite"/>
    </source>
</evidence>
<accession>A0ABV5Z9T9</accession>
<protein>
    <submittedName>
        <fullName evidence="3">Uncharacterized protein</fullName>
    </submittedName>
</protein>
<evidence type="ECO:0000313" key="3">
    <source>
        <dbReference type="EMBL" id="MFB9886043.1"/>
    </source>
</evidence>
<feature type="chain" id="PRO_5046240555" evidence="2">
    <location>
        <begin position="24"/>
        <end position="62"/>
    </location>
</feature>
<reference evidence="3 4" key="1">
    <citation type="submission" date="2024-09" db="EMBL/GenBank/DDBJ databases">
        <authorList>
            <person name="Sun Q."/>
            <person name="Mori K."/>
        </authorList>
    </citation>
    <scope>NUCLEOTIDE SEQUENCE [LARGE SCALE GENOMIC DNA]</scope>
    <source>
        <strain evidence="3 4">ATCC 51285</strain>
    </source>
</reference>
<dbReference type="Proteomes" id="UP001589628">
    <property type="component" value="Unassembled WGS sequence"/>
</dbReference>
<feature type="compositionally biased region" description="Polar residues" evidence="1">
    <location>
        <begin position="35"/>
        <end position="62"/>
    </location>
</feature>
<gene>
    <name evidence="3" type="ORF">ACFFLH_06450</name>
</gene>
<evidence type="ECO:0000313" key="4">
    <source>
        <dbReference type="Proteomes" id="UP001589628"/>
    </source>
</evidence>
<keyword evidence="2" id="KW-0732">Signal</keyword>
<comment type="caution">
    <text evidence="3">The sequence shown here is derived from an EMBL/GenBank/DDBJ whole genome shotgun (WGS) entry which is preliminary data.</text>
</comment>